<dbReference type="HOGENOM" id="CLU_120403_0_0_9"/>
<dbReference type="EMBL" id="CP000860">
    <property type="protein sequence ID" value="ACA59518.1"/>
    <property type="molecule type" value="Genomic_DNA"/>
</dbReference>
<name>B1I3C1_DESAP</name>
<organism evidence="1 2">
    <name type="scientific">Desulforudis audaxviator (strain MP104C)</name>
    <dbReference type="NCBI Taxonomy" id="477974"/>
    <lineage>
        <taxon>Bacteria</taxon>
        <taxon>Bacillati</taxon>
        <taxon>Bacillota</taxon>
        <taxon>Clostridia</taxon>
        <taxon>Thermoanaerobacterales</taxon>
        <taxon>Candidatus Desulforudaceae</taxon>
        <taxon>Candidatus Desulforudis</taxon>
    </lineage>
</organism>
<evidence type="ECO:0008006" key="3">
    <source>
        <dbReference type="Google" id="ProtNLM"/>
    </source>
</evidence>
<dbReference type="Proteomes" id="UP000008544">
    <property type="component" value="Chromosome"/>
</dbReference>
<dbReference type="NCBIfam" id="NF045650">
    <property type="entry name" value="CD1247_Nterm"/>
    <property type="match status" value="1"/>
</dbReference>
<dbReference type="AlphaFoldDB" id="B1I3C1"/>
<dbReference type="OrthoDB" id="2381377at2"/>
<accession>B1I3C1</accession>
<dbReference type="InterPro" id="IPR054688">
    <property type="entry name" value="CD1247_N"/>
</dbReference>
<evidence type="ECO:0000313" key="1">
    <source>
        <dbReference type="EMBL" id="ACA59518.1"/>
    </source>
</evidence>
<gene>
    <name evidence="1" type="ordered locus">Daud_1006</name>
</gene>
<evidence type="ECO:0000313" key="2">
    <source>
        <dbReference type="Proteomes" id="UP000008544"/>
    </source>
</evidence>
<proteinExistence type="predicted"/>
<reference evidence="1 2" key="2">
    <citation type="journal article" date="2008" name="Science">
        <title>Environmental genomics reveals a single-species ecosystem deep within Earth.</title>
        <authorList>
            <person name="Chivian D."/>
            <person name="Brodie E.L."/>
            <person name="Alm E.J."/>
            <person name="Culley D.E."/>
            <person name="Dehal P.S."/>
            <person name="Desantis T.Z."/>
            <person name="Gihring T.M."/>
            <person name="Lapidus A."/>
            <person name="Lin L.H."/>
            <person name="Lowry S.R."/>
            <person name="Moser D.P."/>
            <person name="Richardson P.M."/>
            <person name="Southam G."/>
            <person name="Wanger G."/>
            <person name="Pratt L.M."/>
            <person name="Andersen G.L."/>
            <person name="Hazen T.C."/>
            <person name="Brockman F.J."/>
            <person name="Arkin A.P."/>
            <person name="Onstott T.C."/>
        </authorList>
    </citation>
    <scope>NUCLEOTIDE SEQUENCE [LARGE SCALE GENOMIC DNA]</scope>
    <source>
        <strain evidence="1 2">MP104C</strain>
    </source>
</reference>
<dbReference type="eggNOG" id="ENOG5032YE8">
    <property type="taxonomic scope" value="Bacteria"/>
</dbReference>
<keyword evidence="2" id="KW-1185">Reference proteome</keyword>
<sequence length="140" mass="15667">MTRLKARVAYLQGLAAGLEMPADSKEARLLEGIVEILGEFAETVDDLEVSQERLEDYLESIDEDLYGLERDIYPDEDEHGIDTQYLDVVCPECEETVGLDDRLAEDGGISMVNCPHCEGEISVKHNPGRMDAPDNRNETH</sequence>
<reference evidence="2" key="1">
    <citation type="submission" date="2007-10" db="EMBL/GenBank/DDBJ databases">
        <title>Complete sequence of chromosome of Desulforudis audaxviator MP104C.</title>
        <authorList>
            <person name="Copeland A."/>
            <person name="Lucas S."/>
            <person name="Lapidus A."/>
            <person name="Barry K."/>
            <person name="Glavina del Rio T."/>
            <person name="Dalin E."/>
            <person name="Tice H."/>
            <person name="Bruce D."/>
            <person name="Pitluck S."/>
            <person name="Lowry S.R."/>
            <person name="Larimer F."/>
            <person name="Land M.L."/>
            <person name="Hauser L."/>
            <person name="Kyrpides N."/>
            <person name="Ivanova N.N."/>
            <person name="Richardson P."/>
        </authorList>
    </citation>
    <scope>NUCLEOTIDE SEQUENCE [LARGE SCALE GENOMIC DNA]</scope>
    <source>
        <strain evidence="2">MP104C</strain>
    </source>
</reference>
<dbReference type="KEGG" id="dau:Daud_1006"/>
<dbReference type="RefSeq" id="WP_012302104.1">
    <property type="nucleotide sequence ID" value="NC_010424.1"/>
</dbReference>
<protein>
    <recommendedName>
        <fullName evidence="3">AraC family transcriptional regulator</fullName>
    </recommendedName>
</protein>
<dbReference type="STRING" id="477974.Daud_1006"/>